<dbReference type="Pfam" id="PF07690">
    <property type="entry name" value="MFS_1"/>
    <property type="match status" value="1"/>
</dbReference>
<feature type="transmembrane region" description="Helical" evidence="6">
    <location>
        <begin position="240"/>
        <end position="262"/>
    </location>
</feature>
<comment type="caution">
    <text evidence="8">The sequence shown here is derived from an EMBL/GenBank/DDBJ whole genome shotgun (WGS) entry which is preliminary data.</text>
</comment>
<name>A0A7W5ZVD8_9SPHN</name>
<feature type="transmembrane region" description="Helical" evidence="6">
    <location>
        <begin position="371"/>
        <end position="391"/>
    </location>
</feature>
<feature type="domain" description="Major facilitator superfamily (MFS) profile" evidence="7">
    <location>
        <begin position="27"/>
        <end position="456"/>
    </location>
</feature>
<feature type="transmembrane region" description="Helical" evidence="6">
    <location>
        <begin position="307"/>
        <end position="327"/>
    </location>
</feature>
<dbReference type="GO" id="GO:0016020">
    <property type="term" value="C:membrane"/>
    <property type="evidence" value="ECO:0007669"/>
    <property type="project" value="UniProtKB-SubCell"/>
</dbReference>
<keyword evidence="3 6" id="KW-0812">Transmembrane</keyword>
<evidence type="ECO:0000256" key="2">
    <source>
        <dbReference type="ARBA" id="ARBA00022448"/>
    </source>
</evidence>
<dbReference type="GO" id="GO:0022857">
    <property type="term" value="F:transmembrane transporter activity"/>
    <property type="evidence" value="ECO:0007669"/>
    <property type="project" value="InterPro"/>
</dbReference>
<keyword evidence="4 6" id="KW-1133">Transmembrane helix</keyword>
<dbReference type="PANTHER" id="PTHR23505:SF79">
    <property type="entry name" value="PROTEIN SPINSTER"/>
    <property type="match status" value="1"/>
</dbReference>
<feature type="transmembrane region" description="Helical" evidence="6">
    <location>
        <begin position="274"/>
        <end position="295"/>
    </location>
</feature>
<dbReference type="InterPro" id="IPR044770">
    <property type="entry name" value="MFS_spinster-like"/>
</dbReference>
<evidence type="ECO:0000259" key="7">
    <source>
        <dbReference type="PROSITE" id="PS50850"/>
    </source>
</evidence>
<keyword evidence="5 6" id="KW-0472">Membrane</keyword>
<accession>A0A7W5ZVD8</accession>
<comment type="subcellular location">
    <subcellularLocation>
        <location evidence="1">Membrane</location>
        <topology evidence="1">Multi-pass membrane protein</topology>
    </subcellularLocation>
</comment>
<organism evidence="8 9">
    <name type="scientific">Novosphingobium hassiacum</name>
    <dbReference type="NCBI Taxonomy" id="173676"/>
    <lineage>
        <taxon>Bacteria</taxon>
        <taxon>Pseudomonadati</taxon>
        <taxon>Pseudomonadota</taxon>
        <taxon>Alphaproteobacteria</taxon>
        <taxon>Sphingomonadales</taxon>
        <taxon>Sphingomonadaceae</taxon>
        <taxon>Novosphingobium</taxon>
    </lineage>
</organism>
<dbReference type="InterPro" id="IPR020846">
    <property type="entry name" value="MFS_dom"/>
</dbReference>
<feature type="transmembrane region" description="Helical" evidence="6">
    <location>
        <begin position="153"/>
        <end position="176"/>
    </location>
</feature>
<sequence>MDHDAALDCRLAVPAASGAVGRDAWVALALLTAAYTISFVDRTAVSVVQDRIKAELLLTDWQIGLMIGPAFAIVYSLAGLPLARLAERRDRVRLLAWCVGVWSIMAMACGQARSFAGLFIARMGVGIGEAGGNPASHSLIAEYFPETRRSTAIAIYTLGAPLGAFLGAAGTGWLAGQMGWRNAFLMLGIPGFVLVALILLWLRDPTRAAGKVAVLGKAAAIPSFGAVAGKLVRNSAFRHLVWGGSLVVLVGYCLAAFLPALLVRSYGLPLAQVGLLTGLVGGLGGGIGTLVGGFLGDRWAMGRPARLAMLAALAVLPAPALIAGGILSHDLHLAVAGCFFGMIAIYGYVAPAFAQVHALAEERSRATVTSIYYLVTNLVGLGIGPPLLGALSDFWARGRLGLDSAGFVRACLTQGTTPQSGCAPAMAHGMEMALVAMSLLPLAAAVHFMLVARRYRQQSA</sequence>
<feature type="transmembrane region" description="Helical" evidence="6">
    <location>
        <begin position="183"/>
        <end position="202"/>
    </location>
</feature>
<keyword evidence="9" id="KW-1185">Reference proteome</keyword>
<dbReference type="AlphaFoldDB" id="A0A7W5ZVD8"/>
<evidence type="ECO:0000256" key="1">
    <source>
        <dbReference type="ARBA" id="ARBA00004141"/>
    </source>
</evidence>
<reference evidence="8 9" key="1">
    <citation type="submission" date="2020-08" db="EMBL/GenBank/DDBJ databases">
        <title>Genomic Encyclopedia of Type Strains, Phase IV (KMG-IV): sequencing the most valuable type-strain genomes for metagenomic binning, comparative biology and taxonomic classification.</title>
        <authorList>
            <person name="Goeker M."/>
        </authorList>
    </citation>
    <scope>NUCLEOTIDE SEQUENCE [LARGE SCALE GENOMIC DNA]</scope>
    <source>
        <strain evidence="8 9">DSM 14552</strain>
    </source>
</reference>
<evidence type="ECO:0000256" key="4">
    <source>
        <dbReference type="ARBA" id="ARBA00022989"/>
    </source>
</evidence>
<protein>
    <submittedName>
        <fullName evidence="8">MFS family permease</fullName>
    </submittedName>
</protein>
<feature type="transmembrane region" description="Helical" evidence="6">
    <location>
        <begin position="61"/>
        <end position="82"/>
    </location>
</feature>
<evidence type="ECO:0000256" key="3">
    <source>
        <dbReference type="ARBA" id="ARBA00022692"/>
    </source>
</evidence>
<dbReference type="EMBL" id="JACICY010000002">
    <property type="protein sequence ID" value="MBB3860186.1"/>
    <property type="molecule type" value="Genomic_DNA"/>
</dbReference>
<feature type="transmembrane region" description="Helical" evidence="6">
    <location>
        <begin position="433"/>
        <end position="452"/>
    </location>
</feature>
<dbReference type="Proteomes" id="UP000562395">
    <property type="component" value="Unassembled WGS sequence"/>
</dbReference>
<dbReference type="PROSITE" id="PS50850">
    <property type="entry name" value="MFS"/>
    <property type="match status" value="1"/>
</dbReference>
<dbReference type="RefSeq" id="WP_183612422.1">
    <property type="nucleotide sequence ID" value="NZ_JACICY010000002.1"/>
</dbReference>
<evidence type="ECO:0000313" key="9">
    <source>
        <dbReference type="Proteomes" id="UP000562395"/>
    </source>
</evidence>
<dbReference type="Gene3D" id="1.20.1250.20">
    <property type="entry name" value="MFS general substrate transporter like domains"/>
    <property type="match status" value="1"/>
</dbReference>
<feature type="transmembrane region" description="Helical" evidence="6">
    <location>
        <begin position="333"/>
        <end position="359"/>
    </location>
</feature>
<dbReference type="InterPro" id="IPR011701">
    <property type="entry name" value="MFS"/>
</dbReference>
<keyword evidence="2" id="KW-0813">Transport</keyword>
<dbReference type="CDD" id="cd17328">
    <property type="entry name" value="MFS_spinster_like"/>
    <property type="match status" value="1"/>
</dbReference>
<proteinExistence type="predicted"/>
<dbReference type="PANTHER" id="PTHR23505">
    <property type="entry name" value="SPINSTER"/>
    <property type="match status" value="1"/>
</dbReference>
<evidence type="ECO:0000313" key="8">
    <source>
        <dbReference type="EMBL" id="MBB3860186.1"/>
    </source>
</evidence>
<evidence type="ECO:0000256" key="5">
    <source>
        <dbReference type="ARBA" id="ARBA00023136"/>
    </source>
</evidence>
<dbReference type="SUPFAM" id="SSF103473">
    <property type="entry name" value="MFS general substrate transporter"/>
    <property type="match status" value="1"/>
</dbReference>
<evidence type="ECO:0000256" key="6">
    <source>
        <dbReference type="SAM" id="Phobius"/>
    </source>
</evidence>
<dbReference type="InterPro" id="IPR036259">
    <property type="entry name" value="MFS_trans_sf"/>
</dbReference>
<gene>
    <name evidence="8" type="ORF">GGQ88_001447</name>
</gene>